<dbReference type="PANTHER" id="PTHR48200:SF1">
    <property type="entry name" value="AMINOTRANSFERASE-LIKE PLANT MOBILE DOMAIN-CONTAINING PROTEIN"/>
    <property type="match status" value="1"/>
</dbReference>
<organism evidence="2 3">
    <name type="scientific">Gossypium arboreum</name>
    <name type="common">Tree cotton</name>
    <name type="synonym">Gossypium nanking</name>
    <dbReference type="NCBI Taxonomy" id="29729"/>
    <lineage>
        <taxon>Eukaryota</taxon>
        <taxon>Viridiplantae</taxon>
        <taxon>Streptophyta</taxon>
        <taxon>Embryophyta</taxon>
        <taxon>Tracheophyta</taxon>
        <taxon>Spermatophyta</taxon>
        <taxon>Magnoliopsida</taxon>
        <taxon>eudicotyledons</taxon>
        <taxon>Gunneridae</taxon>
        <taxon>Pentapetalae</taxon>
        <taxon>rosids</taxon>
        <taxon>malvids</taxon>
        <taxon>Malvales</taxon>
        <taxon>Malvaceae</taxon>
        <taxon>Malvoideae</taxon>
        <taxon>Gossypium</taxon>
    </lineage>
</organism>
<name>A0ABR0Q0H7_GOSAR</name>
<keyword evidence="3" id="KW-1185">Reference proteome</keyword>
<reference evidence="2 3" key="1">
    <citation type="submission" date="2023-03" db="EMBL/GenBank/DDBJ databases">
        <title>WGS of Gossypium arboreum.</title>
        <authorList>
            <person name="Yu D."/>
        </authorList>
    </citation>
    <scope>NUCLEOTIDE SEQUENCE [LARGE SCALE GENOMIC DNA]</scope>
    <source>
        <tissue evidence="2">Leaf</tissue>
    </source>
</reference>
<accession>A0ABR0Q0H7</accession>
<evidence type="ECO:0000313" key="2">
    <source>
        <dbReference type="EMBL" id="KAK5832839.1"/>
    </source>
</evidence>
<dbReference type="InterPro" id="IPR056647">
    <property type="entry name" value="DUF7745"/>
</dbReference>
<sequence length="210" mass="24053">MLHLAFGPMPGPIPFRRSSLRVSCGNMSLHKFKDYFMDKMNIDVRVANATVYAMEVLPPKGQPLPYGYVSLLKATVRFWDPTYRCFMFNEVDIVSTIKKHSTILHYDFRDPLRIYWKRNVDFRGSLTNLMGLLVDTMKARLKDKNGHRISGSDIRDAIGKANSERHLSLFAFSIYELIVFPKALGYVSVELANFSFQIEKKGEPCSSSLN</sequence>
<gene>
    <name evidence="2" type="ORF">PVK06_016642</name>
</gene>
<protein>
    <recommendedName>
        <fullName evidence="1">DUF7745 domain-containing protein</fullName>
    </recommendedName>
</protein>
<evidence type="ECO:0000313" key="3">
    <source>
        <dbReference type="Proteomes" id="UP001358586"/>
    </source>
</evidence>
<feature type="domain" description="DUF7745" evidence="1">
    <location>
        <begin position="71"/>
        <end position="193"/>
    </location>
</feature>
<proteinExistence type="predicted"/>
<evidence type="ECO:0000259" key="1">
    <source>
        <dbReference type="Pfam" id="PF24924"/>
    </source>
</evidence>
<dbReference type="EMBL" id="JARKNE010000005">
    <property type="protein sequence ID" value="KAK5832839.1"/>
    <property type="molecule type" value="Genomic_DNA"/>
</dbReference>
<comment type="caution">
    <text evidence="2">The sequence shown here is derived from an EMBL/GenBank/DDBJ whole genome shotgun (WGS) entry which is preliminary data.</text>
</comment>
<dbReference type="Pfam" id="PF24924">
    <property type="entry name" value="DUF7745"/>
    <property type="match status" value="1"/>
</dbReference>
<dbReference type="Proteomes" id="UP001358586">
    <property type="component" value="Chromosome 5"/>
</dbReference>
<dbReference type="PANTHER" id="PTHR48200">
    <property type="entry name" value="PROTEIN, PUTATIVE-RELATED"/>
    <property type="match status" value="1"/>
</dbReference>